<protein>
    <submittedName>
        <fullName evidence="4">Fibronectin type III domain protein</fullName>
    </submittedName>
</protein>
<dbReference type="CDD" id="cd00063">
    <property type="entry name" value="FN3"/>
    <property type="match status" value="1"/>
</dbReference>
<feature type="domain" description="Fibronectin type-III" evidence="3">
    <location>
        <begin position="711"/>
        <end position="805"/>
    </location>
</feature>
<dbReference type="PROSITE" id="PS50853">
    <property type="entry name" value="FN3"/>
    <property type="match status" value="1"/>
</dbReference>
<evidence type="ECO:0000256" key="2">
    <source>
        <dbReference type="SAM" id="SignalP"/>
    </source>
</evidence>
<dbReference type="InterPro" id="IPR036116">
    <property type="entry name" value="FN3_sf"/>
</dbReference>
<dbReference type="SMART" id="SM00060">
    <property type="entry name" value="FN3"/>
    <property type="match status" value="3"/>
</dbReference>
<organism evidence="4">
    <name type="scientific">Blautia glucerasea</name>
    <dbReference type="NCBI Taxonomy" id="536633"/>
    <lineage>
        <taxon>Bacteria</taxon>
        <taxon>Bacillati</taxon>
        <taxon>Bacillota</taxon>
        <taxon>Clostridia</taxon>
        <taxon>Lachnospirales</taxon>
        <taxon>Lachnospiraceae</taxon>
        <taxon>Blautia</taxon>
    </lineage>
</organism>
<feature type="region of interest" description="Disordered" evidence="1">
    <location>
        <begin position="40"/>
        <end position="68"/>
    </location>
</feature>
<feature type="chain" id="PRO_5038666060" evidence="2">
    <location>
        <begin position="21"/>
        <end position="895"/>
    </location>
</feature>
<proteinExistence type="predicted"/>
<dbReference type="EMBL" id="CACRST010000011">
    <property type="protein sequence ID" value="VYS94782.1"/>
    <property type="molecule type" value="Genomic_DNA"/>
</dbReference>
<dbReference type="AlphaFoldDB" id="A0A6N2SP68"/>
<feature type="region of interest" description="Disordered" evidence="1">
    <location>
        <begin position="84"/>
        <end position="122"/>
    </location>
</feature>
<evidence type="ECO:0000256" key="1">
    <source>
        <dbReference type="SAM" id="MobiDB-lite"/>
    </source>
</evidence>
<sequence>MRKKFLAVLLSAAMVSGSFAPVYGADFSDGGAAVTEALPEEMTEETAEETPVEAATEEEIFSDQSADTEEFVTEEALEEEIQEGFEAEGTEEETDSQEDVAFTEEESAILEEPEVQEETEQLFADEDAAEAAGAEEAGSEVSSLWISGILYNKVYRVSMYPTRDEVYDDGNGLLFGLSIGLTQADGKQESRWFGDYNPIKKGEEQCYVELLGHKVYIGLCDEAGKVYSPGKIHDLPAGTYRLKCWTDNGTEVYADEWEPENTITFLSKDEEAENWNGSRKQVTLQPGETKYYKLTPKKTARYKIIGLSSLTGKIEAGNAWDTSRYLQAGALYTVIVKNETGAAVTETMELQETNLMVNKMELVSPSRIYYLRDWTGGVGENFCTDPAVKEYLSNVIVKLTYEDGFSENAGVATNTTHADYYVEPWVMLPGEVPGEEDVIACRLSGENATIAGFDVPIILVQSLDIQKYADIKLNGNSFVYNGKAVTPSVDISMSGIRLRPNKDYTVTYKNNVYPGTATMQITGKGVYEGAVTKTFNISDADLKNAEVKISGTSFAYNGKAVTPSVTVAMNGNLLRENTDYTVTYKNNVYPGTATVQITGKGHCKGSVTKTFSIDFAAPKMVSAKVSGSHVKVNWKKTVGARGYYVYRKIPGKNWSKIKTINSGNTVTFTDRNAGKNRRYIYTVRAFCKNGSRIITSGYDSKGVSVTIPLAAPKLVSAKATAYNCIKITWKKVNNARGYMVYRKENNGSWKRIATIKNNKTVAYMDKKAVPGTKYTYTVRAYQSNGLGTYQGKYNTRGISAKTSLSAPKLVSAKKAGRNVQLRWKKSAGAQGYYVYRKLPGKKWTLVKTITKGSVVAFTDRGAGRNRKYIYTVRAYRKNGNKIIKSSYNKKGIKIK</sequence>
<dbReference type="RefSeq" id="WP_156353563.1">
    <property type="nucleotide sequence ID" value="NZ_CACRST010000011.1"/>
</dbReference>
<dbReference type="SUPFAM" id="SSF49265">
    <property type="entry name" value="Fibronectin type III"/>
    <property type="match status" value="2"/>
</dbReference>
<evidence type="ECO:0000313" key="4">
    <source>
        <dbReference type="EMBL" id="VYS94782.1"/>
    </source>
</evidence>
<feature type="signal peptide" evidence="2">
    <location>
        <begin position="1"/>
        <end position="20"/>
    </location>
</feature>
<name>A0A6N2SP68_9FIRM</name>
<evidence type="ECO:0000259" key="3">
    <source>
        <dbReference type="PROSITE" id="PS50853"/>
    </source>
</evidence>
<dbReference type="InterPro" id="IPR013783">
    <property type="entry name" value="Ig-like_fold"/>
</dbReference>
<dbReference type="InterPro" id="IPR003961">
    <property type="entry name" value="FN3_dom"/>
</dbReference>
<reference evidence="4" key="1">
    <citation type="submission" date="2019-11" db="EMBL/GenBank/DDBJ databases">
        <authorList>
            <person name="Feng L."/>
        </authorList>
    </citation>
    <scope>NUCLEOTIDE SEQUENCE</scope>
    <source>
        <strain evidence="4">BgluceraseaLFYP119</strain>
    </source>
</reference>
<gene>
    <name evidence="4" type="ORF">BGLFYP119_01217</name>
</gene>
<keyword evidence="2" id="KW-0732">Signal</keyword>
<accession>A0A6N2SP68</accession>
<dbReference type="Gene3D" id="2.60.40.10">
    <property type="entry name" value="Immunoglobulins"/>
    <property type="match status" value="3"/>
</dbReference>